<feature type="signal peptide" evidence="6">
    <location>
        <begin position="1"/>
        <end position="23"/>
    </location>
</feature>
<feature type="transmembrane region" description="Helical" evidence="5">
    <location>
        <begin position="46"/>
        <end position="66"/>
    </location>
</feature>
<dbReference type="InParanoid" id="A0A1Y1YKL1"/>
<evidence type="ECO:0000313" key="8">
    <source>
        <dbReference type="Proteomes" id="UP000193498"/>
    </source>
</evidence>
<feature type="transmembrane region" description="Helical" evidence="5">
    <location>
        <begin position="142"/>
        <end position="160"/>
    </location>
</feature>
<feature type="transmembrane region" description="Helical" evidence="5">
    <location>
        <begin position="78"/>
        <end position="98"/>
    </location>
</feature>
<comment type="subcellular location">
    <subcellularLocation>
        <location evidence="1">Membrane</location>
        <topology evidence="1">Multi-pass membrane protein</topology>
    </subcellularLocation>
</comment>
<keyword evidence="8" id="KW-1185">Reference proteome</keyword>
<dbReference type="PANTHER" id="PTHR23294">
    <property type="entry name" value="ET TRANSLATION PRODUCT-RELATED"/>
    <property type="match status" value="1"/>
</dbReference>
<keyword evidence="4 5" id="KW-0472">Membrane</keyword>
<protein>
    <recommendedName>
        <fullName evidence="9">MFS general substrate transporter</fullName>
    </recommendedName>
</protein>
<evidence type="ECO:0000256" key="5">
    <source>
        <dbReference type="SAM" id="Phobius"/>
    </source>
</evidence>
<dbReference type="Proteomes" id="UP000193498">
    <property type="component" value="Unassembled WGS sequence"/>
</dbReference>
<dbReference type="SUPFAM" id="SSF103473">
    <property type="entry name" value="MFS general substrate transporter"/>
    <property type="match status" value="1"/>
</dbReference>
<feature type="transmembrane region" description="Helical" evidence="5">
    <location>
        <begin position="172"/>
        <end position="194"/>
    </location>
</feature>
<dbReference type="InterPro" id="IPR036259">
    <property type="entry name" value="MFS_trans_sf"/>
</dbReference>
<reference evidence="7 8" key="1">
    <citation type="submission" date="2016-07" db="EMBL/GenBank/DDBJ databases">
        <title>Pervasive Adenine N6-methylation of Active Genes in Fungi.</title>
        <authorList>
            <consortium name="DOE Joint Genome Institute"/>
            <person name="Mondo S.J."/>
            <person name="Dannebaum R.O."/>
            <person name="Kuo R.C."/>
            <person name="Labutti K."/>
            <person name="Haridas S."/>
            <person name="Kuo A."/>
            <person name="Salamov A."/>
            <person name="Ahrendt S.R."/>
            <person name="Lipzen A."/>
            <person name="Sullivan W."/>
            <person name="Andreopoulos W.B."/>
            <person name="Clum A."/>
            <person name="Lindquist E."/>
            <person name="Daum C."/>
            <person name="Ramamoorthy G.K."/>
            <person name="Gryganskyi A."/>
            <person name="Culley D."/>
            <person name="Magnuson J.K."/>
            <person name="James T.Y."/>
            <person name="O'Malley M.A."/>
            <person name="Stajich J.E."/>
            <person name="Spatafora J.W."/>
            <person name="Visel A."/>
            <person name="Grigoriev I.V."/>
        </authorList>
    </citation>
    <scope>NUCLEOTIDE SEQUENCE [LARGE SCALE GENOMIC DNA]</scope>
    <source>
        <strain evidence="7 8">CBS 931.73</strain>
    </source>
</reference>
<accession>A0A1Y1YKL1</accession>
<evidence type="ECO:0008006" key="9">
    <source>
        <dbReference type="Google" id="ProtNLM"/>
    </source>
</evidence>
<evidence type="ECO:0000256" key="2">
    <source>
        <dbReference type="ARBA" id="ARBA00022692"/>
    </source>
</evidence>
<evidence type="ECO:0000313" key="7">
    <source>
        <dbReference type="EMBL" id="ORX98286.1"/>
    </source>
</evidence>
<keyword evidence="3 5" id="KW-1133">Transmembrane helix</keyword>
<sequence>MHSSKCLILFVTLLLIVTRETPAKPPIFSVAISALQTVANNVWCVAYFWIIFNLGGVMGTFIPFELNFYSNEGAANNATYIAFLAIMCCGALFGLFSLPPEKVVHDDGSQRLLKLFCDRKMLLLTPISIASNWFYSYQFGNINGAFQMLGAFLLGSFLNCKRFGHRTKAMYGLYGVFAVIVIVWGGGLAMPIQYTRKPVAQNPPDVDFIRNPGAFWPKWVLYSLYGLLDAATQSYAYWIMGTLTNDSIILARYKGMQSAGGAIAWRIDAAKTPYMTEFIICRALLAVCFPLTWLVFTWLVAREVTETSSSDEEKQEM</sequence>
<dbReference type="OrthoDB" id="196103at2759"/>
<dbReference type="AlphaFoldDB" id="A0A1Y1YKL1"/>
<organism evidence="7 8">
    <name type="scientific">Basidiobolus meristosporus CBS 931.73</name>
    <dbReference type="NCBI Taxonomy" id="1314790"/>
    <lineage>
        <taxon>Eukaryota</taxon>
        <taxon>Fungi</taxon>
        <taxon>Fungi incertae sedis</taxon>
        <taxon>Zoopagomycota</taxon>
        <taxon>Entomophthoromycotina</taxon>
        <taxon>Basidiobolomycetes</taxon>
        <taxon>Basidiobolales</taxon>
        <taxon>Basidiobolaceae</taxon>
        <taxon>Basidiobolus</taxon>
    </lineage>
</organism>
<evidence type="ECO:0000256" key="4">
    <source>
        <dbReference type="ARBA" id="ARBA00023136"/>
    </source>
</evidence>
<feature type="transmembrane region" description="Helical" evidence="5">
    <location>
        <begin position="274"/>
        <end position="301"/>
    </location>
</feature>
<dbReference type="InterPro" id="IPR051617">
    <property type="entry name" value="UNC-93-like_regulator"/>
</dbReference>
<evidence type="ECO:0000256" key="6">
    <source>
        <dbReference type="SAM" id="SignalP"/>
    </source>
</evidence>
<dbReference type="EMBL" id="MCFE01000116">
    <property type="protein sequence ID" value="ORX98286.1"/>
    <property type="molecule type" value="Genomic_DNA"/>
</dbReference>
<comment type="caution">
    <text evidence="7">The sequence shown here is derived from an EMBL/GenBank/DDBJ whole genome shotgun (WGS) entry which is preliminary data.</text>
</comment>
<keyword evidence="6" id="KW-0732">Signal</keyword>
<evidence type="ECO:0000256" key="1">
    <source>
        <dbReference type="ARBA" id="ARBA00004141"/>
    </source>
</evidence>
<gene>
    <name evidence="7" type="ORF">K493DRAFT_324143</name>
</gene>
<evidence type="ECO:0000256" key="3">
    <source>
        <dbReference type="ARBA" id="ARBA00022989"/>
    </source>
</evidence>
<name>A0A1Y1YKL1_9FUNG</name>
<keyword evidence="2 5" id="KW-0812">Transmembrane</keyword>
<dbReference type="GO" id="GO:0016020">
    <property type="term" value="C:membrane"/>
    <property type="evidence" value="ECO:0007669"/>
    <property type="project" value="UniProtKB-SubCell"/>
</dbReference>
<feature type="chain" id="PRO_5012485902" description="MFS general substrate transporter" evidence="6">
    <location>
        <begin position="24"/>
        <end position="317"/>
    </location>
</feature>
<dbReference type="PANTHER" id="PTHR23294:SF59">
    <property type="entry name" value="UNC93-LIKE PROTEIN C922.05C"/>
    <property type="match status" value="1"/>
</dbReference>
<proteinExistence type="predicted"/>